<dbReference type="Proteomes" id="UP001447374">
    <property type="component" value="Unassembled WGS sequence"/>
</dbReference>
<dbReference type="InterPro" id="IPR019060">
    <property type="entry name" value="DUF2382"/>
</dbReference>
<gene>
    <name evidence="3" type="ORF">ABQG75_19700</name>
</gene>
<dbReference type="PANTHER" id="PTHR38463:SF1">
    <property type="entry name" value="STRESS RESPONSE PROTEIN YSNF"/>
    <property type="match status" value="1"/>
</dbReference>
<feature type="region of interest" description="Disordered" evidence="1">
    <location>
        <begin position="358"/>
        <end position="404"/>
    </location>
</feature>
<feature type="domain" description="DUF2382" evidence="2">
    <location>
        <begin position="269"/>
        <end position="378"/>
    </location>
</feature>
<comment type="caution">
    <text evidence="3">The sequence shown here is derived from an EMBL/GenBank/DDBJ whole genome shotgun (WGS) entry which is preliminary data.</text>
</comment>
<evidence type="ECO:0000313" key="4">
    <source>
        <dbReference type="Proteomes" id="UP001447374"/>
    </source>
</evidence>
<evidence type="ECO:0000256" key="1">
    <source>
        <dbReference type="SAM" id="MobiDB-lite"/>
    </source>
</evidence>
<organism evidence="3 4">
    <name type="scientific">Franconibacter daqui</name>
    <dbReference type="NCBI Taxonomy" id="2047724"/>
    <lineage>
        <taxon>Bacteria</taxon>
        <taxon>Pseudomonadati</taxon>
        <taxon>Pseudomonadota</taxon>
        <taxon>Gammaproteobacteria</taxon>
        <taxon>Enterobacterales</taxon>
        <taxon>Enterobacteriaceae</taxon>
        <taxon>Franconibacter</taxon>
    </lineage>
</organism>
<dbReference type="RefSeq" id="WP_024559390.1">
    <property type="nucleotide sequence ID" value="NZ_JALLMW010000006.1"/>
</dbReference>
<feature type="region of interest" description="Disordered" evidence="1">
    <location>
        <begin position="160"/>
        <end position="199"/>
    </location>
</feature>
<reference evidence="3 4" key="1">
    <citation type="submission" date="2024-06" db="EMBL/GenBank/DDBJ databases">
        <title>Fanconibacter daqui strain Q02 whole shotgun sequencing project.</title>
        <authorList>
            <person name="Rodrigues J.W.A."/>
            <person name="Viana L.C."/>
            <person name="Vieira E.C."/>
            <person name="Souza F.O.L."/>
            <person name="Alegria O.C."/>
            <person name="Patroca S."/>
            <person name="Cruz A.C.R."/>
            <person name="Nunes A.R.C."/>
        </authorList>
    </citation>
    <scope>NUCLEOTIDE SEQUENCE [LARGE SCALE GENOMIC DNA]</scope>
    <source>
        <strain evidence="3 4">Q02</strain>
    </source>
</reference>
<proteinExistence type="predicted"/>
<protein>
    <submittedName>
        <fullName evidence="3">YsnF/AvaK domain-containing protein</fullName>
    </submittedName>
</protein>
<evidence type="ECO:0000313" key="3">
    <source>
        <dbReference type="EMBL" id="MER0127953.1"/>
    </source>
</evidence>
<dbReference type="Pfam" id="PF09557">
    <property type="entry name" value="DUF2382"/>
    <property type="match status" value="1"/>
</dbReference>
<dbReference type="InterPro" id="IPR052967">
    <property type="entry name" value="Stress_Response_Assoc"/>
</dbReference>
<dbReference type="PANTHER" id="PTHR38463">
    <property type="entry name" value="STRESS RESPONSE PROTEIN YSNF"/>
    <property type="match status" value="1"/>
</dbReference>
<name>A0ABV1PSY0_9ENTR</name>
<sequence>MAHEKIVTAFKQLQQAEVAKEKLIAEGIAEHNIDIISGERLRVEDKEIRHPSFWQRLFGDDVDDDYAEEYNQAIRTGGVLLTARVDKDDADRIEALLDEYSSDYASSGTYGGYGVGKSPENADRDREFMGETDDVTGTGRTTGSLNSGLAGIGAAGAGVAGGTINDPSEKVPGTSDDTVPDADDLTRDRTLTGQGGADYVDDDTLRDRDVTGRTGAGLVDDDDISNRDLTGRTGIADDDDIANRGYGTPGSAVPTAAGAISGADRDETLKLAEEQVEIGKRRVSDGVVRLRRYTVEEDVSEDISLFDQHADVFRHAVDEPAYLNDVDWSEKTIEVEESHEVPTVNKTARVREEVGLRTEGNERVETVKDTVRRQEVEVDKSGADRLSDTDSDRLKEDDDPLLRK</sequence>
<accession>A0ABV1PSY0</accession>
<evidence type="ECO:0000259" key="2">
    <source>
        <dbReference type="Pfam" id="PF09557"/>
    </source>
</evidence>
<keyword evidence="4" id="KW-1185">Reference proteome</keyword>
<dbReference type="EMBL" id="JBEHGX010000014">
    <property type="protein sequence ID" value="MER0127953.1"/>
    <property type="molecule type" value="Genomic_DNA"/>
</dbReference>